<organism evidence="5 6">
    <name type="scientific">Haloferax namakaokahaiae</name>
    <dbReference type="NCBI Taxonomy" id="1748331"/>
    <lineage>
        <taxon>Archaea</taxon>
        <taxon>Methanobacteriati</taxon>
        <taxon>Methanobacteriota</taxon>
        <taxon>Stenosarchaea group</taxon>
        <taxon>Halobacteria</taxon>
        <taxon>Halobacteriales</taxon>
        <taxon>Haloferacaceae</taxon>
        <taxon>Haloferax</taxon>
    </lineage>
</organism>
<protein>
    <submittedName>
        <fullName evidence="5">Glycosyltransferase family 4 protein</fullName>
        <ecNumber evidence="5">2.4.-.-</ecNumber>
    </submittedName>
</protein>
<feature type="domain" description="Glycosyl transferase family 1" evidence="3">
    <location>
        <begin position="171"/>
        <end position="330"/>
    </location>
</feature>
<evidence type="ECO:0000256" key="2">
    <source>
        <dbReference type="ARBA" id="ARBA00022679"/>
    </source>
</evidence>
<dbReference type="CDD" id="cd03801">
    <property type="entry name" value="GT4_PimA-like"/>
    <property type="match status" value="1"/>
</dbReference>
<dbReference type="SUPFAM" id="SSF53756">
    <property type="entry name" value="UDP-Glycosyltransferase/glycogen phosphorylase"/>
    <property type="match status" value="1"/>
</dbReference>
<dbReference type="InterPro" id="IPR028098">
    <property type="entry name" value="Glyco_trans_4-like_N"/>
</dbReference>
<sequence length="354" mass="39588">MHVGFVIYGPLDTRSGGYRYDFELVRGLRAAGDQVTIISLPERPYVHRLRDNFATTRRLCDLDVDVLLQDELCHPSLAFVNSRLDDDVPIVSVVHHLMAMEQQHPWRQRLRKGIETRYLRSVDAFVFNSETTRATVETRTSPRQSVIALPSGDRFSDAGVPLDEATIRARAEEGPLRIVTVGNLEPRKNVHGLVHGLGRVPGDWELAVVGAAVDARYEQALRRLASELGVADRVMFTGRLSDDDLSDTFRRSHLFAQPSQYEGFGIAALEAMGFGLPALVSTNGGAQELVTHRRDGFLVDPSDPSEITDFVAPLCRNRTRLVSLSLAARERFSEHNSWDETANTVREFLVELVE</sequence>
<dbReference type="InterPro" id="IPR001296">
    <property type="entry name" value="Glyco_trans_1"/>
</dbReference>
<proteinExistence type="predicted"/>
<evidence type="ECO:0000313" key="5">
    <source>
        <dbReference type="EMBL" id="MFC7203837.1"/>
    </source>
</evidence>
<dbReference type="GO" id="GO:0016757">
    <property type="term" value="F:glycosyltransferase activity"/>
    <property type="evidence" value="ECO:0007669"/>
    <property type="project" value="UniProtKB-KW"/>
</dbReference>
<gene>
    <name evidence="5" type="ORF">ACFQJC_09935</name>
</gene>
<accession>A0ABD5ZF38</accession>
<keyword evidence="1 5" id="KW-0328">Glycosyltransferase</keyword>
<feature type="domain" description="Glycosyltransferase subfamily 4-like N-terminal" evidence="4">
    <location>
        <begin position="22"/>
        <end position="144"/>
    </location>
</feature>
<dbReference type="AlphaFoldDB" id="A0ABD5ZF38"/>
<dbReference type="Gene3D" id="3.40.50.2000">
    <property type="entry name" value="Glycogen Phosphorylase B"/>
    <property type="match status" value="2"/>
</dbReference>
<keyword evidence="6" id="KW-1185">Reference proteome</keyword>
<dbReference type="RefSeq" id="WP_390223171.1">
    <property type="nucleotide sequence ID" value="NZ_JBHTAA010000005.1"/>
</dbReference>
<reference evidence="5 6" key="1">
    <citation type="journal article" date="2019" name="Int. J. Syst. Evol. Microbiol.">
        <title>The Global Catalogue of Microorganisms (GCM) 10K type strain sequencing project: providing services to taxonomists for standard genome sequencing and annotation.</title>
        <authorList>
            <consortium name="The Broad Institute Genomics Platform"/>
            <consortium name="The Broad Institute Genome Sequencing Center for Infectious Disease"/>
            <person name="Wu L."/>
            <person name="Ma J."/>
        </authorList>
    </citation>
    <scope>NUCLEOTIDE SEQUENCE [LARGE SCALE GENOMIC DNA]</scope>
    <source>
        <strain evidence="5 6">DSM 29988</strain>
    </source>
</reference>
<dbReference type="EC" id="2.4.-.-" evidence="5"/>
<dbReference type="Proteomes" id="UP001596481">
    <property type="component" value="Unassembled WGS sequence"/>
</dbReference>
<name>A0ABD5ZF38_9EURY</name>
<evidence type="ECO:0000256" key="1">
    <source>
        <dbReference type="ARBA" id="ARBA00022676"/>
    </source>
</evidence>
<evidence type="ECO:0000259" key="4">
    <source>
        <dbReference type="Pfam" id="PF13439"/>
    </source>
</evidence>
<dbReference type="Pfam" id="PF13439">
    <property type="entry name" value="Glyco_transf_4"/>
    <property type="match status" value="1"/>
</dbReference>
<dbReference type="PANTHER" id="PTHR12526:SF640">
    <property type="entry name" value="COLANIC ACID BIOSYNTHESIS GLYCOSYLTRANSFERASE WCAL-RELATED"/>
    <property type="match status" value="1"/>
</dbReference>
<evidence type="ECO:0000313" key="6">
    <source>
        <dbReference type="Proteomes" id="UP001596481"/>
    </source>
</evidence>
<dbReference type="Pfam" id="PF00534">
    <property type="entry name" value="Glycos_transf_1"/>
    <property type="match status" value="1"/>
</dbReference>
<dbReference type="PANTHER" id="PTHR12526">
    <property type="entry name" value="GLYCOSYLTRANSFERASE"/>
    <property type="match status" value="1"/>
</dbReference>
<dbReference type="EMBL" id="JBHTAA010000005">
    <property type="protein sequence ID" value="MFC7203837.1"/>
    <property type="molecule type" value="Genomic_DNA"/>
</dbReference>
<evidence type="ECO:0000259" key="3">
    <source>
        <dbReference type="Pfam" id="PF00534"/>
    </source>
</evidence>
<keyword evidence="2 5" id="KW-0808">Transferase</keyword>
<comment type="caution">
    <text evidence="5">The sequence shown here is derived from an EMBL/GenBank/DDBJ whole genome shotgun (WGS) entry which is preliminary data.</text>
</comment>